<dbReference type="InterPro" id="IPR039426">
    <property type="entry name" value="TonB-dep_rcpt-like"/>
</dbReference>
<keyword evidence="4 9" id="KW-1134">Transmembrane beta strand</keyword>
<dbReference type="InterPro" id="IPR012910">
    <property type="entry name" value="Plug_dom"/>
</dbReference>
<evidence type="ECO:0000256" key="10">
    <source>
        <dbReference type="RuleBase" id="RU003357"/>
    </source>
</evidence>
<dbReference type="GO" id="GO:0009279">
    <property type="term" value="C:cell outer membrane"/>
    <property type="evidence" value="ECO:0007669"/>
    <property type="project" value="UniProtKB-SubCell"/>
</dbReference>
<feature type="chain" id="PRO_5030036218" evidence="11">
    <location>
        <begin position="22"/>
        <end position="859"/>
    </location>
</feature>
<dbReference type="Pfam" id="PF07715">
    <property type="entry name" value="Plug"/>
    <property type="match status" value="1"/>
</dbReference>
<protein>
    <submittedName>
        <fullName evidence="14">Putative outer membrane colicin Js receptor</fullName>
    </submittedName>
</protein>
<dbReference type="Gene3D" id="2.170.130.10">
    <property type="entry name" value="TonB-dependent receptor, plug domain"/>
    <property type="match status" value="1"/>
</dbReference>
<dbReference type="PANTHER" id="PTHR30069">
    <property type="entry name" value="TONB-DEPENDENT OUTER MEMBRANE RECEPTOR"/>
    <property type="match status" value="1"/>
</dbReference>
<keyword evidence="5 9" id="KW-0812">Transmembrane</keyword>
<dbReference type="STRING" id="733.B0186_10145"/>
<evidence type="ECO:0000259" key="12">
    <source>
        <dbReference type="Pfam" id="PF00593"/>
    </source>
</evidence>
<evidence type="ECO:0000256" key="9">
    <source>
        <dbReference type="PROSITE-ProRule" id="PRU01360"/>
    </source>
</evidence>
<dbReference type="Proteomes" id="UP000254329">
    <property type="component" value="Unassembled WGS sequence"/>
</dbReference>
<dbReference type="InterPro" id="IPR000531">
    <property type="entry name" value="Beta-barrel_TonB"/>
</dbReference>
<feature type="domain" description="TonB-dependent receptor-like beta-barrel" evidence="12">
    <location>
        <begin position="356"/>
        <end position="830"/>
    </location>
</feature>
<evidence type="ECO:0000256" key="11">
    <source>
        <dbReference type="SAM" id="SignalP"/>
    </source>
</evidence>
<keyword evidence="7 9" id="KW-0472">Membrane</keyword>
<name>A0A1V4AZ08_9PAST</name>
<dbReference type="RefSeq" id="WP_078219249.1">
    <property type="nucleotide sequence ID" value="NZ_MUXZ01000041.1"/>
</dbReference>
<dbReference type="GO" id="GO:0015344">
    <property type="term" value="F:siderophore uptake transmembrane transporter activity"/>
    <property type="evidence" value="ECO:0007669"/>
    <property type="project" value="TreeGrafter"/>
</dbReference>
<keyword evidence="11" id="KW-0732">Signal</keyword>
<dbReference type="AlphaFoldDB" id="A0A1V4AZ08"/>
<evidence type="ECO:0000256" key="6">
    <source>
        <dbReference type="ARBA" id="ARBA00023077"/>
    </source>
</evidence>
<keyword evidence="14" id="KW-0675">Receptor</keyword>
<keyword evidence="15" id="KW-1185">Reference proteome</keyword>
<evidence type="ECO:0000313" key="15">
    <source>
        <dbReference type="Proteomes" id="UP000254329"/>
    </source>
</evidence>
<organism evidence="14 15">
    <name type="scientific">Canicola haemoglobinophilus</name>
    <dbReference type="NCBI Taxonomy" id="733"/>
    <lineage>
        <taxon>Bacteria</taxon>
        <taxon>Pseudomonadati</taxon>
        <taxon>Pseudomonadota</taxon>
        <taxon>Gammaproteobacteria</taxon>
        <taxon>Pasteurellales</taxon>
        <taxon>Pasteurellaceae</taxon>
        <taxon>Canicola</taxon>
    </lineage>
</organism>
<comment type="similarity">
    <text evidence="2 9 10">Belongs to the TonB-dependent receptor family.</text>
</comment>
<evidence type="ECO:0000256" key="5">
    <source>
        <dbReference type="ARBA" id="ARBA00022692"/>
    </source>
</evidence>
<evidence type="ECO:0000256" key="3">
    <source>
        <dbReference type="ARBA" id="ARBA00022448"/>
    </source>
</evidence>
<feature type="signal peptide" evidence="11">
    <location>
        <begin position="1"/>
        <end position="21"/>
    </location>
</feature>
<evidence type="ECO:0000256" key="2">
    <source>
        <dbReference type="ARBA" id="ARBA00009810"/>
    </source>
</evidence>
<sequence length="859" mass="96971">MQKLVVKTFVIASLVPTIAIAANKSTSQLEEIRVEDLSLSYDNENLKTYIKPGSYSYLSDKDIANLRGSSVGDFLSGVPGVIVGNKRNSGALSINIRGIANEGRVPVIVDNSEQAIPSWQGYAGSSTRTYIDPDLISNVEVEKGVSLESDGTGAIGGVVRMKTIGVKDIIPEGKDWGVRIRLGTMDNTVSPPANYTKGGYHVKYIHSCRKNAAKICEKQTYQPNARYSSHKPQFNSYNMSLALAKQWQHADVVLAYARKKQGNYFVGRHGKLPEIIGHEIERDETLNLEGQDIAIALSKLGRNSINELTQDDKDNNDLDSYSAPGFTRLYKNVDVGKITLKDNNSTLYRAGEEALNTSQDNRTYLIKVNFYNQDHRLGLGYNRYHSQFGEIMSSILNFRAFGALQGEGTEVKVDNYTLSYQYNPKSPYINLQLNGYYNKVDSSNFTPFIEEYGYSLDSRHAHFTDYRKKGFSLKNTSIFELNNKPLKLTYSMGYTKETIGMPKDAQARVKAKGYPENAIAPLYVRDGEKDEKNLFVSLNYPVLKKLTVDLGLRYTKSVSKDNKVKKEQIVGSNPPEYVEQVQKPVKTDGYSPIVMLTYKPIDAIQIYGKYAQAIRSPSLFQSTRGWSMQETSNNLEALRPEKTKSWEVGINAFFENVGHFDNVVGFKLAYFDNFIEDYLARTTNKDGKAQTSNIASAQFKGVEFAGTFDMKRFYTKLAGSYYTDAKFCLYPHQGDLKYGGCDTEVFRSNLNNQIPPKLNLNLTLGSRWLNETLDIGARYSYYSKRLVPVNSAYRFVNTSSIDWNAYSLVDIYVNYQVNKNLKLLFNIDNVFNRYYLDANNMGLNTAPGRTMRFSIDYRF</sequence>
<gene>
    <name evidence="14" type="primary">cjrC</name>
    <name evidence="14" type="ORF">NCTC1659_01887</name>
</gene>
<reference evidence="14 15" key="1">
    <citation type="submission" date="2018-06" db="EMBL/GenBank/DDBJ databases">
        <authorList>
            <consortium name="Pathogen Informatics"/>
            <person name="Doyle S."/>
        </authorList>
    </citation>
    <scope>NUCLEOTIDE SEQUENCE [LARGE SCALE GENOMIC DNA]</scope>
    <source>
        <strain evidence="14 15">NCTC1659</strain>
    </source>
</reference>
<comment type="subcellular location">
    <subcellularLocation>
        <location evidence="1 9">Cell outer membrane</location>
        <topology evidence="1 9">Multi-pass membrane protein</topology>
    </subcellularLocation>
</comment>
<keyword evidence="6 10" id="KW-0798">TonB box</keyword>
<evidence type="ECO:0000256" key="4">
    <source>
        <dbReference type="ARBA" id="ARBA00022452"/>
    </source>
</evidence>
<dbReference type="SUPFAM" id="SSF56935">
    <property type="entry name" value="Porins"/>
    <property type="match status" value="1"/>
</dbReference>
<evidence type="ECO:0000313" key="14">
    <source>
        <dbReference type="EMBL" id="STO60592.1"/>
    </source>
</evidence>
<dbReference type="Pfam" id="PF00593">
    <property type="entry name" value="TonB_dep_Rec_b-barrel"/>
    <property type="match status" value="1"/>
</dbReference>
<dbReference type="EMBL" id="UGHF01000001">
    <property type="protein sequence ID" value="STO60592.1"/>
    <property type="molecule type" value="Genomic_DNA"/>
</dbReference>
<evidence type="ECO:0000256" key="8">
    <source>
        <dbReference type="ARBA" id="ARBA00023237"/>
    </source>
</evidence>
<keyword evidence="3 9" id="KW-0813">Transport</keyword>
<evidence type="ECO:0000256" key="1">
    <source>
        <dbReference type="ARBA" id="ARBA00004571"/>
    </source>
</evidence>
<dbReference type="InterPro" id="IPR036942">
    <property type="entry name" value="Beta-barrel_TonB_sf"/>
</dbReference>
<dbReference type="PROSITE" id="PS52016">
    <property type="entry name" value="TONB_DEPENDENT_REC_3"/>
    <property type="match status" value="1"/>
</dbReference>
<accession>A0A1V4AZ08</accession>
<proteinExistence type="inferred from homology"/>
<dbReference type="GO" id="GO:0044718">
    <property type="term" value="P:siderophore transmembrane transport"/>
    <property type="evidence" value="ECO:0007669"/>
    <property type="project" value="TreeGrafter"/>
</dbReference>
<dbReference type="Gene3D" id="2.40.170.20">
    <property type="entry name" value="TonB-dependent receptor, beta-barrel domain"/>
    <property type="match status" value="1"/>
</dbReference>
<feature type="domain" description="TonB-dependent receptor plug" evidence="13">
    <location>
        <begin position="52"/>
        <end position="158"/>
    </location>
</feature>
<keyword evidence="8 9" id="KW-0998">Cell outer membrane</keyword>
<evidence type="ECO:0000256" key="7">
    <source>
        <dbReference type="ARBA" id="ARBA00023136"/>
    </source>
</evidence>
<evidence type="ECO:0000259" key="13">
    <source>
        <dbReference type="Pfam" id="PF07715"/>
    </source>
</evidence>
<dbReference type="PANTHER" id="PTHR30069:SF41">
    <property type="entry name" value="HEME_HEMOPEXIN UTILIZATION PROTEIN C"/>
    <property type="match status" value="1"/>
</dbReference>
<dbReference type="InterPro" id="IPR037066">
    <property type="entry name" value="Plug_dom_sf"/>
</dbReference>